<proteinExistence type="predicted"/>
<dbReference type="SUPFAM" id="SSF69304">
    <property type="entry name" value="Tricorn protease N-terminal domain"/>
    <property type="match status" value="1"/>
</dbReference>
<reference evidence="1 2" key="1">
    <citation type="journal article" date="2019" name="Nat. Microbiol.">
        <title>Mediterranean grassland soil C-N compound turnover is dependent on rainfall and depth, and is mediated by genomically divergent microorganisms.</title>
        <authorList>
            <person name="Diamond S."/>
            <person name="Andeer P.F."/>
            <person name="Li Z."/>
            <person name="Crits-Christoph A."/>
            <person name="Burstein D."/>
            <person name="Anantharaman K."/>
            <person name="Lane K.R."/>
            <person name="Thomas B.C."/>
            <person name="Pan C."/>
            <person name="Northen T.R."/>
            <person name="Banfield J.F."/>
        </authorList>
    </citation>
    <scope>NUCLEOTIDE SEQUENCE [LARGE SCALE GENOMIC DNA]</scope>
    <source>
        <strain evidence="1">NP_2</strain>
    </source>
</reference>
<evidence type="ECO:0000313" key="2">
    <source>
        <dbReference type="Proteomes" id="UP000318661"/>
    </source>
</evidence>
<dbReference type="InterPro" id="IPR011042">
    <property type="entry name" value="6-blade_b-propeller_TolB-like"/>
</dbReference>
<organism evidence="1 2">
    <name type="scientific">Candidatus Segetimicrobium genomatis</name>
    <dbReference type="NCBI Taxonomy" id="2569760"/>
    <lineage>
        <taxon>Bacteria</taxon>
        <taxon>Bacillati</taxon>
        <taxon>Candidatus Sysuimicrobiota</taxon>
        <taxon>Candidatus Sysuimicrobiia</taxon>
        <taxon>Candidatus Sysuimicrobiales</taxon>
        <taxon>Candidatus Segetimicrobiaceae</taxon>
        <taxon>Candidatus Segetimicrobium</taxon>
    </lineage>
</organism>
<dbReference type="InterPro" id="IPR011659">
    <property type="entry name" value="WD40"/>
</dbReference>
<name>A0A537L6F5_9BACT</name>
<evidence type="ECO:0008006" key="3">
    <source>
        <dbReference type="Google" id="ProtNLM"/>
    </source>
</evidence>
<sequence length="201" mass="23458">MTDVGAFRTAWATATLPFKGLVEHFDPIWSPDAKWLLYTVWEDGQVWFTLMDPVARTTRRLLPLQRYMNTRPLWSPDSRWVAYASRKEIRVYDTKTGSERKLLPSAMNQPEFQQVFLAFQDANLAILVVEPQVNLWEYAYDVTRDELRQVRTGGTRPRWAERENPVPIHASLRPVPSPTGRYVAQIRFVNGRRVLEVSPRQ</sequence>
<dbReference type="Proteomes" id="UP000318661">
    <property type="component" value="Unassembled WGS sequence"/>
</dbReference>
<dbReference type="Pfam" id="PF07676">
    <property type="entry name" value="PD40"/>
    <property type="match status" value="1"/>
</dbReference>
<accession>A0A537L6F5</accession>
<dbReference type="EMBL" id="VBAJ01000281">
    <property type="protein sequence ID" value="TMJ03605.1"/>
    <property type="molecule type" value="Genomic_DNA"/>
</dbReference>
<dbReference type="Gene3D" id="2.120.10.30">
    <property type="entry name" value="TolB, C-terminal domain"/>
    <property type="match status" value="1"/>
</dbReference>
<protein>
    <recommendedName>
        <fullName evidence="3">Dipeptidylpeptidase IV N-terminal domain-containing protein</fullName>
    </recommendedName>
</protein>
<gene>
    <name evidence="1" type="ORF">E6G99_11360</name>
</gene>
<evidence type="ECO:0000313" key="1">
    <source>
        <dbReference type="EMBL" id="TMJ03605.1"/>
    </source>
</evidence>
<comment type="caution">
    <text evidence="1">The sequence shown here is derived from an EMBL/GenBank/DDBJ whole genome shotgun (WGS) entry which is preliminary data.</text>
</comment>
<dbReference type="AlphaFoldDB" id="A0A537L6F5"/>